<dbReference type="SFLD" id="SFLDG01084">
    <property type="entry name" value="Uncharacterised_Radical_SAM_Su"/>
    <property type="match status" value="1"/>
</dbReference>
<dbReference type="PANTHER" id="PTHR43432">
    <property type="entry name" value="SLR0285 PROTEIN"/>
    <property type="match status" value="1"/>
</dbReference>
<proteinExistence type="predicted"/>
<reference evidence="5 6" key="1">
    <citation type="journal article" date="2011" name="J. Bacteriol.">
        <title>Complete genome sequence of 'Vulcanisaeta moutnovskia' strain 768-28, a novel member of the hyperthermophilic crenarchaeal genus vulcanisaeta.</title>
        <authorList>
            <person name="Gumerov V.M."/>
            <person name="Mardanov A.V."/>
            <person name="Beletsky A.V."/>
            <person name="Prokofeva M.I."/>
            <person name="Bonch-Osmolovskaya E.A."/>
            <person name="Ravin N.V."/>
            <person name="Skryabin K.G."/>
        </authorList>
    </citation>
    <scope>NUCLEOTIDE SEQUENCE [LARGE SCALE GENOMIC DNA]</scope>
    <source>
        <strain evidence="5 6">768-28</strain>
    </source>
</reference>
<dbReference type="GO" id="GO:0051536">
    <property type="term" value="F:iron-sulfur cluster binding"/>
    <property type="evidence" value="ECO:0007669"/>
    <property type="project" value="UniProtKB-KW"/>
</dbReference>
<evidence type="ECO:0000313" key="6">
    <source>
        <dbReference type="Proteomes" id="UP000007485"/>
    </source>
</evidence>
<dbReference type="GeneID" id="10287815"/>
<dbReference type="InterPro" id="IPR007197">
    <property type="entry name" value="rSAM"/>
</dbReference>
<gene>
    <name evidence="5" type="ordered locus">VMUT_0163</name>
</gene>
<dbReference type="Pfam" id="PF04055">
    <property type="entry name" value="Radical_SAM"/>
    <property type="match status" value="1"/>
</dbReference>
<dbReference type="HOGENOM" id="CLU_062373_0_0_2"/>
<keyword evidence="6" id="KW-1185">Reference proteome</keyword>
<evidence type="ECO:0000313" key="5">
    <source>
        <dbReference type="EMBL" id="ADY00379.1"/>
    </source>
</evidence>
<dbReference type="SFLD" id="SFLDS00029">
    <property type="entry name" value="Radical_SAM"/>
    <property type="match status" value="1"/>
</dbReference>
<dbReference type="AlphaFoldDB" id="F0QSV8"/>
<dbReference type="InterPro" id="IPR040086">
    <property type="entry name" value="MJ0683-like"/>
</dbReference>
<dbReference type="Proteomes" id="UP000007485">
    <property type="component" value="Chromosome"/>
</dbReference>
<sequence>MDLIKRLEFKEKLRNKLENELSPESIERARKDPHARRYPRPCGMTIHTGIGCAYSCTYCYIYNMGFPHKAQPYPLSGKELLYALTLNPYVVLGPGGTMFAMGSVTEPFLPETRDRALEYIEVLGSLGNPLQVSSKSVLNDEYITKIKEYAPHISFLETVVCIRDCRKIEPLAPDPMNRLEFMGRLVKAGINVGLFMRPIIPGITDRDAKEILELAREVGVKTVVLGTLRITKNIYTRLRSIGINLDDRLPTSRLGREQVPIRARDLKDWIAGKAREMGFRVYEAACGANIEAAGLGCWACRWGPCGDLSKLPNVDARDVNEFLKYLGYSGSVEQLGDRRIVVRLDSGDGRRVEALLRELLRREVIIKGRSRPHCASTSACGDYD</sequence>
<dbReference type="GO" id="GO:0046872">
    <property type="term" value="F:metal ion binding"/>
    <property type="evidence" value="ECO:0007669"/>
    <property type="project" value="UniProtKB-KW"/>
</dbReference>
<dbReference type="KEGG" id="vmo:VMUT_0163"/>
<evidence type="ECO:0000256" key="2">
    <source>
        <dbReference type="ARBA" id="ARBA00023004"/>
    </source>
</evidence>
<keyword evidence="1" id="KW-0479">Metal-binding</keyword>
<dbReference type="EMBL" id="CP002529">
    <property type="protein sequence ID" value="ADY00379.1"/>
    <property type="molecule type" value="Genomic_DNA"/>
</dbReference>
<keyword evidence="3" id="KW-0411">Iron-sulfur</keyword>
<dbReference type="PANTHER" id="PTHR43432:SF4">
    <property type="entry name" value="RADICAL SAM CORE DOMAIN-CONTAINING PROTEIN"/>
    <property type="match status" value="1"/>
</dbReference>
<dbReference type="RefSeq" id="WP_013603543.1">
    <property type="nucleotide sequence ID" value="NC_015151.1"/>
</dbReference>
<name>F0QSV8_VULM7</name>
<dbReference type="OrthoDB" id="15538at2157"/>
<evidence type="ECO:0000256" key="3">
    <source>
        <dbReference type="ARBA" id="ARBA00023014"/>
    </source>
</evidence>
<accession>F0QSV8</accession>
<keyword evidence="2" id="KW-0408">Iron</keyword>
<feature type="domain" description="Radical SAM core" evidence="4">
    <location>
        <begin position="36"/>
        <end position="267"/>
    </location>
</feature>
<evidence type="ECO:0000259" key="4">
    <source>
        <dbReference type="PROSITE" id="PS51918"/>
    </source>
</evidence>
<dbReference type="GO" id="GO:0003824">
    <property type="term" value="F:catalytic activity"/>
    <property type="evidence" value="ECO:0007669"/>
    <property type="project" value="InterPro"/>
</dbReference>
<protein>
    <submittedName>
        <fullName evidence="5">Radical SAM domain protein</fullName>
    </submittedName>
</protein>
<dbReference type="InterPro" id="IPR058240">
    <property type="entry name" value="rSAM_sf"/>
</dbReference>
<dbReference type="PROSITE" id="PS51918">
    <property type="entry name" value="RADICAL_SAM"/>
    <property type="match status" value="1"/>
</dbReference>
<organism evidence="5 6">
    <name type="scientific">Vulcanisaeta moutnovskia (strain 768-28)</name>
    <dbReference type="NCBI Taxonomy" id="985053"/>
    <lineage>
        <taxon>Archaea</taxon>
        <taxon>Thermoproteota</taxon>
        <taxon>Thermoprotei</taxon>
        <taxon>Thermoproteales</taxon>
        <taxon>Thermoproteaceae</taxon>
        <taxon>Vulcanisaeta</taxon>
    </lineage>
</organism>
<dbReference type="eggNOG" id="arCOG01291">
    <property type="taxonomic scope" value="Archaea"/>
</dbReference>
<dbReference type="Gene3D" id="3.80.30.30">
    <property type="match status" value="1"/>
</dbReference>
<evidence type="ECO:0000256" key="1">
    <source>
        <dbReference type="ARBA" id="ARBA00022723"/>
    </source>
</evidence>
<dbReference type="SUPFAM" id="SSF102114">
    <property type="entry name" value="Radical SAM enzymes"/>
    <property type="match status" value="1"/>
</dbReference>